<dbReference type="CDD" id="cd08504">
    <property type="entry name" value="PBP2_OppA"/>
    <property type="match status" value="1"/>
</dbReference>
<dbReference type="EMBL" id="BMHB01000002">
    <property type="protein sequence ID" value="GGI16754.1"/>
    <property type="molecule type" value="Genomic_DNA"/>
</dbReference>
<dbReference type="PANTHER" id="PTHR30290">
    <property type="entry name" value="PERIPLASMIC BINDING COMPONENT OF ABC TRANSPORTER"/>
    <property type="match status" value="1"/>
</dbReference>
<dbReference type="Proteomes" id="UP000626244">
    <property type="component" value="Unassembled WGS sequence"/>
</dbReference>
<dbReference type="GO" id="GO:0043190">
    <property type="term" value="C:ATP-binding cassette (ABC) transporter complex"/>
    <property type="evidence" value="ECO:0007669"/>
    <property type="project" value="InterPro"/>
</dbReference>
<keyword evidence="11" id="KW-1185">Reference proteome</keyword>
<comment type="similarity">
    <text evidence="2">Belongs to the bacterial solute-binding protein 5 family.</text>
</comment>
<dbReference type="InterPro" id="IPR039424">
    <property type="entry name" value="SBP_5"/>
</dbReference>
<sequence length="539" mass="60513">MLFNKKSFITFTILLSLTLTACSNKGTQVQNTSKDQTLRLMDTSDIVSLDSSLALDGPSLNALNSVMEGLYMPNDKGEYVPAAAKSHKVSEDGKVYTFTLRDAKYSNGEKVTAQDFVFAMKRAIDPKTKAQFAYDLYDIENAQEINQGKLPVEKLGVTALDDQTLEIKLERAIPYFIQLTSLPMYFPLNEKFVKEQGNKYGLEANTTLYNGPYVVNSWDHGSGFSMKKNDQYYDKKNVKVNEIEVKVMKETTTAVNLYETGELDQAIIDSSVIDRFKDNSELQKLAMPIISYISFNQQNPLLANSKVRTAISNAFNKEDISNVLLNDGSIPTDRIVPKGLVKDSKGNDFVSSTEHSSSIELSKAKSLFKDALSESGKSNVSLSLLVNDSNTSRKIGEYIKSQLETNLQGLTVDIIVQPAQQKFELRQQGDYDLSLDTWGADYPDPTTYLELFTSKSALNVLNYSNKQYDDLLLKANTVSIQNETERLELLHKAEDILLNDAVIEPIYQAGYVYLQKESVTGIKVRPFVGYFYYKYANKQ</sequence>
<evidence type="ECO:0000256" key="6">
    <source>
        <dbReference type="ARBA" id="ARBA00023139"/>
    </source>
</evidence>
<dbReference type="SUPFAM" id="SSF53850">
    <property type="entry name" value="Periplasmic binding protein-like II"/>
    <property type="match status" value="1"/>
</dbReference>
<evidence type="ECO:0000256" key="5">
    <source>
        <dbReference type="ARBA" id="ARBA00022856"/>
    </source>
</evidence>
<dbReference type="Pfam" id="PF00496">
    <property type="entry name" value="SBP_bac_5"/>
    <property type="match status" value="1"/>
</dbReference>
<dbReference type="GO" id="GO:0030288">
    <property type="term" value="C:outer membrane-bounded periplasmic space"/>
    <property type="evidence" value="ECO:0007669"/>
    <property type="project" value="UniProtKB-ARBA"/>
</dbReference>
<comment type="subcellular location">
    <subcellularLocation>
        <location evidence="1">Cell membrane</location>
        <topology evidence="1">Lipid-anchor</topology>
    </subcellularLocation>
</comment>
<evidence type="ECO:0000256" key="7">
    <source>
        <dbReference type="ARBA" id="ARBA00023288"/>
    </source>
</evidence>
<feature type="signal peptide" evidence="8">
    <location>
        <begin position="1"/>
        <end position="21"/>
    </location>
</feature>
<dbReference type="InterPro" id="IPR030678">
    <property type="entry name" value="Peptide/Ni-bd"/>
</dbReference>
<keyword evidence="5" id="KW-0653">Protein transport</keyword>
<dbReference type="InterPro" id="IPR000914">
    <property type="entry name" value="SBP_5_dom"/>
</dbReference>
<evidence type="ECO:0000313" key="10">
    <source>
        <dbReference type="EMBL" id="GGI16754.1"/>
    </source>
</evidence>
<keyword evidence="6" id="KW-0564">Palmitate</keyword>
<protein>
    <submittedName>
        <fullName evidence="10">Peptide ABC transporter substrate-binding protein</fullName>
    </submittedName>
</protein>
<dbReference type="FunFam" id="3.90.76.10:FF:000001">
    <property type="entry name" value="Oligopeptide ABC transporter substrate-binding protein"/>
    <property type="match status" value="1"/>
</dbReference>
<evidence type="ECO:0000256" key="2">
    <source>
        <dbReference type="ARBA" id="ARBA00005695"/>
    </source>
</evidence>
<comment type="caution">
    <text evidence="10">The sequence shown here is derived from an EMBL/GenBank/DDBJ whole genome shotgun (WGS) entry which is preliminary data.</text>
</comment>
<organism evidence="10 11">
    <name type="scientific">Gottfriedia solisilvae</name>
    <dbReference type="NCBI Taxonomy" id="1516104"/>
    <lineage>
        <taxon>Bacteria</taxon>
        <taxon>Bacillati</taxon>
        <taxon>Bacillota</taxon>
        <taxon>Bacilli</taxon>
        <taxon>Bacillales</taxon>
        <taxon>Bacillaceae</taxon>
        <taxon>Gottfriedia</taxon>
    </lineage>
</organism>
<keyword evidence="3" id="KW-0813">Transport</keyword>
<evidence type="ECO:0000256" key="1">
    <source>
        <dbReference type="ARBA" id="ARBA00004193"/>
    </source>
</evidence>
<name>A0A8J3AN99_9BACI</name>
<keyword evidence="7" id="KW-0449">Lipoprotein</keyword>
<gene>
    <name evidence="10" type="ORF">GCM10007380_34540</name>
</gene>
<keyword evidence="4 8" id="KW-0732">Signal</keyword>
<dbReference type="Gene3D" id="3.10.105.10">
    <property type="entry name" value="Dipeptide-binding Protein, Domain 3"/>
    <property type="match status" value="1"/>
</dbReference>
<feature type="chain" id="PRO_5038992140" evidence="8">
    <location>
        <begin position="22"/>
        <end position="539"/>
    </location>
</feature>
<reference evidence="11" key="1">
    <citation type="journal article" date="2019" name="Int. J. Syst. Evol. Microbiol.">
        <title>The Global Catalogue of Microorganisms (GCM) 10K type strain sequencing project: providing services to taxonomists for standard genome sequencing and annotation.</title>
        <authorList>
            <consortium name="The Broad Institute Genomics Platform"/>
            <consortium name="The Broad Institute Genome Sequencing Center for Infectious Disease"/>
            <person name="Wu L."/>
            <person name="Ma J."/>
        </authorList>
    </citation>
    <scope>NUCLEOTIDE SEQUENCE [LARGE SCALE GENOMIC DNA]</scope>
    <source>
        <strain evidence="11">CGMCC 1.14993</strain>
    </source>
</reference>
<dbReference type="RefSeq" id="WP_088001346.1">
    <property type="nucleotide sequence ID" value="NZ_BMHB01000002.1"/>
</dbReference>
<dbReference type="PANTHER" id="PTHR30290:SF10">
    <property type="entry name" value="PERIPLASMIC OLIGOPEPTIDE-BINDING PROTEIN-RELATED"/>
    <property type="match status" value="1"/>
</dbReference>
<dbReference type="Gene3D" id="3.90.76.10">
    <property type="entry name" value="Dipeptide-binding Protein, Domain 1"/>
    <property type="match status" value="1"/>
</dbReference>
<evidence type="ECO:0000256" key="4">
    <source>
        <dbReference type="ARBA" id="ARBA00022729"/>
    </source>
</evidence>
<accession>A0A8J3AN99</accession>
<dbReference type="Gene3D" id="3.40.190.10">
    <property type="entry name" value="Periplasmic binding protein-like II"/>
    <property type="match status" value="1"/>
</dbReference>
<evidence type="ECO:0000256" key="8">
    <source>
        <dbReference type="SAM" id="SignalP"/>
    </source>
</evidence>
<evidence type="ECO:0000313" key="11">
    <source>
        <dbReference type="Proteomes" id="UP000626244"/>
    </source>
</evidence>
<feature type="domain" description="Solute-binding protein family 5" evidence="9">
    <location>
        <begin position="78"/>
        <end position="456"/>
    </location>
</feature>
<proteinExistence type="inferred from homology"/>
<dbReference type="PROSITE" id="PS51257">
    <property type="entry name" value="PROKAR_LIPOPROTEIN"/>
    <property type="match status" value="1"/>
</dbReference>
<dbReference type="GO" id="GO:0015833">
    <property type="term" value="P:peptide transport"/>
    <property type="evidence" value="ECO:0007669"/>
    <property type="project" value="UniProtKB-KW"/>
</dbReference>
<dbReference type="AlphaFoldDB" id="A0A8J3AN99"/>
<evidence type="ECO:0000256" key="3">
    <source>
        <dbReference type="ARBA" id="ARBA00022448"/>
    </source>
</evidence>
<dbReference type="GO" id="GO:1904680">
    <property type="term" value="F:peptide transmembrane transporter activity"/>
    <property type="evidence" value="ECO:0007669"/>
    <property type="project" value="TreeGrafter"/>
</dbReference>
<evidence type="ECO:0000259" key="9">
    <source>
        <dbReference type="Pfam" id="PF00496"/>
    </source>
</evidence>
<dbReference type="FunFam" id="3.10.105.10:FF:000001">
    <property type="entry name" value="Oligopeptide ABC transporter, oligopeptide-binding protein"/>
    <property type="match status" value="1"/>
</dbReference>
<keyword evidence="5" id="KW-0571">Peptide transport</keyword>
<dbReference type="PIRSF" id="PIRSF002741">
    <property type="entry name" value="MppA"/>
    <property type="match status" value="1"/>
</dbReference>
<dbReference type="OrthoDB" id="9801912at2"/>